<gene>
    <name evidence="1" type="ORF">DCHRY22_LOCUS11049</name>
</gene>
<dbReference type="Proteomes" id="UP000789524">
    <property type="component" value="Unassembled WGS sequence"/>
</dbReference>
<keyword evidence="2" id="KW-1185">Reference proteome</keyword>
<accession>A0A8J2QYH5</accession>
<comment type="caution">
    <text evidence="1">The sequence shown here is derived from an EMBL/GenBank/DDBJ whole genome shotgun (WGS) entry which is preliminary data.</text>
</comment>
<name>A0A8J2QYH5_9NEOP</name>
<dbReference type="EMBL" id="CAKASE010000073">
    <property type="protein sequence ID" value="CAG9574847.1"/>
    <property type="molecule type" value="Genomic_DNA"/>
</dbReference>
<organism evidence="1 2">
    <name type="scientific">Danaus chrysippus</name>
    <name type="common">African queen</name>
    <dbReference type="NCBI Taxonomy" id="151541"/>
    <lineage>
        <taxon>Eukaryota</taxon>
        <taxon>Metazoa</taxon>
        <taxon>Ecdysozoa</taxon>
        <taxon>Arthropoda</taxon>
        <taxon>Hexapoda</taxon>
        <taxon>Insecta</taxon>
        <taxon>Pterygota</taxon>
        <taxon>Neoptera</taxon>
        <taxon>Endopterygota</taxon>
        <taxon>Lepidoptera</taxon>
        <taxon>Glossata</taxon>
        <taxon>Ditrysia</taxon>
        <taxon>Papilionoidea</taxon>
        <taxon>Nymphalidae</taxon>
        <taxon>Danainae</taxon>
        <taxon>Danaini</taxon>
        <taxon>Danaina</taxon>
        <taxon>Danaus</taxon>
        <taxon>Anosia</taxon>
    </lineage>
</organism>
<dbReference type="AlphaFoldDB" id="A0A8J2QYH5"/>
<sequence>MGGLAYRRYHLRHKKLKVGQSSENENPYQSIYVISVAQRDGSGRLPVQFTTKVFNRRCSTGGGVTEA</sequence>
<evidence type="ECO:0000313" key="2">
    <source>
        <dbReference type="Proteomes" id="UP000789524"/>
    </source>
</evidence>
<protein>
    <submittedName>
        <fullName evidence="1">(African queen) hypothetical protein</fullName>
    </submittedName>
</protein>
<proteinExistence type="predicted"/>
<evidence type="ECO:0000313" key="1">
    <source>
        <dbReference type="EMBL" id="CAG9574847.1"/>
    </source>
</evidence>
<reference evidence="1" key="1">
    <citation type="submission" date="2021-09" db="EMBL/GenBank/DDBJ databases">
        <authorList>
            <person name="Martin H S."/>
        </authorList>
    </citation>
    <scope>NUCLEOTIDE SEQUENCE</scope>
</reference>